<dbReference type="PROSITE" id="PS50112">
    <property type="entry name" value="PAS"/>
    <property type="match status" value="1"/>
</dbReference>
<dbReference type="PANTHER" id="PTHR44757:SF2">
    <property type="entry name" value="BIOFILM ARCHITECTURE MAINTENANCE PROTEIN MBAA"/>
    <property type="match status" value="1"/>
</dbReference>
<evidence type="ECO:0000259" key="1">
    <source>
        <dbReference type="PROSITE" id="PS50112"/>
    </source>
</evidence>
<name>A0ABV6JS43_9PROT</name>
<protein>
    <submittedName>
        <fullName evidence="4">Bifunctional diguanylate cyclase/phosphodiesterase</fullName>
    </submittedName>
</protein>
<evidence type="ECO:0000313" key="4">
    <source>
        <dbReference type="EMBL" id="MFC0408548.1"/>
    </source>
</evidence>
<dbReference type="Pfam" id="PF00563">
    <property type="entry name" value="EAL"/>
    <property type="match status" value="1"/>
</dbReference>
<proteinExistence type="predicted"/>
<dbReference type="Gene3D" id="3.30.70.270">
    <property type="match status" value="1"/>
</dbReference>
<feature type="domain" description="GGDEF" evidence="3">
    <location>
        <begin position="309"/>
        <end position="438"/>
    </location>
</feature>
<organism evidence="4 5">
    <name type="scientific">Roseomonas elaeocarpi</name>
    <dbReference type="NCBI Taxonomy" id="907779"/>
    <lineage>
        <taxon>Bacteria</taxon>
        <taxon>Pseudomonadati</taxon>
        <taxon>Pseudomonadota</taxon>
        <taxon>Alphaproteobacteria</taxon>
        <taxon>Acetobacterales</taxon>
        <taxon>Roseomonadaceae</taxon>
        <taxon>Roseomonas</taxon>
    </lineage>
</organism>
<dbReference type="InterPro" id="IPR000160">
    <property type="entry name" value="GGDEF_dom"/>
</dbReference>
<dbReference type="SUPFAM" id="SSF55073">
    <property type="entry name" value="Nucleotide cyclase"/>
    <property type="match status" value="1"/>
</dbReference>
<feature type="domain" description="PAS" evidence="1">
    <location>
        <begin position="135"/>
        <end position="170"/>
    </location>
</feature>
<dbReference type="EMBL" id="JBHLUN010000006">
    <property type="protein sequence ID" value="MFC0408548.1"/>
    <property type="molecule type" value="Genomic_DNA"/>
</dbReference>
<evidence type="ECO:0000259" key="3">
    <source>
        <dbReference type="PROSITE" id="PS50887"/>
    </source>
</evidence>
<dbReference type="SUPFAM" id="SSF55785">
    <property type="entry name" value="PYP-like sensor domain (PAS domain)"/>
    <property type="match status" value="1"/>
</dbReference>
<dbReference type="SMART" id="SM00267">
    <property type="entry name" value="GGDEF"/>
    <property type="match status" value="1"/>
</dbReference>
<dbReference type="InterPro" id="IPR001633">
    <property type="entry name" value="EAL_dom"/>
</dbReference>
<dbReference type="InterPro" id="IPR029787">
    <property type="entry name" value="Nucleotide_cyclase"/>
</dbReference>
<keyword evidence="5" id="KW-1185">Reference proteome</keyword>
<dbReference type="PANTHER" id="PTHR44757">
    <property type="entry name" value="DIGUANYLATE CYCLASE DGCP"/>
    <property type="match status" value="1"/>
</dbReference>
<feature type="domain" description="EAL" evidence="2">
    <location>
        <begin position="447"/>
        <end position="709"/>
    </location>
</feature>
<evidence type="ECO:0000313" key="5">
    <source>
        <dbReference type="Proteomes" id="UP001589865"/>
    </source>
</evidence>
<dbReference type="Gene3D" id="3.30.450.20">
    <property type="entry name" value="PAS domain"/>
    <property type="match status" value="1"/>
</dbReference>
<accession>A0ABV6JS43</accession>
<dbReference type="RefSeq" id="WP_377044299.1">
    <property type="nucleotide sequence ID" value="NZ_JBHLUN010000006.1"/>
</dbReference>
<dbReference type="InterPro" id="IPR052155">
    <property type="entry name" value="Biofilm_reg_signaling"/>
</dbReference>
<dbReference type="SUPFAM" id="SSF141868">
    <property type="entry name" value="EAL domain-like"/>
    <property type="match status" value="1"/>
</dbReference>
<reference evidence="4 5" key="1">
    <citation type="submission" date="2024-09" db="EMBL/GenBank/DDBJ databases">
        <authorList>
            <person name="Sun Q."/>
            <person name="Mori K."/>
        </authorList>
    </citation>
    <scope>NUCLEOTIDE SEQUENCE [LARGE SCALE GENOMIC DNA]</scope>
    <source>
        <strain evidence="4 5">TBRC 5777</strain>
    </source>
</reference>
<dbReference type="Pfam" id="PF12860">
    <property type="entry name" value="PAS_7"/>
    <property type="match status" value="1"/>
</dbReference>
<comment type="caution">
    <text evidence="4">The sequence shown here is derived from an EMBL/GenBank/DDBJ whole genome shotgun (WGS) entry which is preliminary data.</text>
</comment>
<dbReference type="PROSITE" id="PS50883">
    <property type="entry name" value="EAL"/>
    <property type="match status" value="1"/>
</dbReference>
<sequence>MFRRRSARSDRLLDLAIEAVSCNYAIFNRDRVLVDHSRSYEALHERAFATLPQPLRYDDLMRLAIRANMPEADEEAELRRRVTAHEAGDPHTFDRLYDNGRWMRVSKRLLPGGYVAGFALDITELKAREIATAASEARYRGLVETASVAIWQLDEDGRTLFANARLAALFEGGVPASFEAARLRRQCRAEGPGDGPFGFPLGHEEEAVILRAGTEVTVLVASSPWEPLLDQPVPGDSRRLSRRAAVLTLIDISALKSAQARAEHLAWHDVLTGLHNRAAFEHALGGLARRLGEGAAVERGNETSGNVGDSTVLLLLDLDHFKETNDRFGHRAGDGLLRAAAGRMGVVPDSHAFRIGGDEFAVLVRAPAEAAPALAARLSRAFAAPVQENGAELPLSASIGYACAPRDGATPEQLLHAADLALYSVKRGGRGGVAGYAPEMLAAAQQRHRLRAALPGALAGDGLALAWQPQFALNGGALRGVEALLRWPASPLGREARPDEFLPEAKAAALLPAIDLWVLDTALAQVAAWHGEGRWQDEVFLGGLTVAINISAATLRDLGFPATVEAALRRHGVPPPCLEIEIPEEVAAAELDAMVPVLERLQALGVRLALDDFGGGMSSLVHLVRLPVDRLKLDRSIAAGLPQGQRELAILRAVVALAQSLGIPVLAEGLENEVQARLLAREGCDEGQGFLLGRPLAAAAFRQEVLRPAMATAFAREQALPGTLPTR</sequence>
<dbReference type="InterPro" id="IPR035919">
    <property type="entry name" value="EAL_sf"/>
</dbReference>
<dbReference type="Pfam" id="PF00990">
    <property type="entry name" value="GGDEF"/>
    <property type="match status" value="1"/>
</dbReference>
<dbReference type="Gene3D" id="3.20.20.450">
    <property type="entry name" value="EAL domain"/>
    <property type="match status" value="1"/>
</dbReference>
<dbReference type="InterPro" id="IPR000014">
    <property type="entry name" value="PAS"/>
</dbReference>
<gene>
    <name evidence="4" type="ORF">ACFFGY_09835</name>
</gene>
<dbReference type="InterPro" id="IPR035965">
    <property type="entry name" value="PAS-like_dom_sf"/>
</dbReference>
<evidence type="ECO:0000259" key="2">
    <source>
        <dbReference type="PROSITE" id="PS50883"/>
    </source>
</evidence>
<dbReference type="CDD" id="cd01948">
    <property type="entry name" value="EAL"/>
    <property type="match status" value="1"/>
</dbReference>
<dbReference type="InterPro" id="IPR043128">
    <property type="entry name" value="Rev_trsase/Diguanyl_cyclase"/>
</dbReference>
<dbReference type="Proteomes" id="UP001589865">
    <property type="component" value="Unassembled WGS sequence"/>
</dbReference>
<dbReference type="CDD" id="cd01949">
    <property type="entry name" value="GGDEF"/>
    <property type="match status" value="1"/>
</dbReference>
<dbReference type="SMART" id="SM00052">
    <property type="entry name" value="EAL"/>
    <property type="match status" value="1"/>
</dbReference>
<dbReference type="NCBIfam" id="TIGR00254">
    <property type="entry name" value="GGDEF"/>
    <property type="match status" value="1"/>
</dbReference>
<dbReference type="PROSITE" id="PS50887">
    <property type="entry name" value="GGDEF"/>
    <property type="match status" value="1"/>
</dbReference>